<dbReference type="EnsemblPlants" id="OGLUM11G09790.1">
    <property type="protein sequence ID" value="OGLUM11G09790.1"/>
    <property type="gene ID" value="OGLUM11G09790"/>
</dbReference>
<sequence length="60" mass="6697">MAWNCRKPPQLVEREEEEGRGTTPNAVAGGRARAVVGTTLRNSILQGNKMVYNKMDDHQN</sequence>
<dbReference type="AlphaFoldDB" id="A0A0E0BHZ1"/>
<dbReference type="Gramene" id="OGLUM11G09790.1">
    <property type="protein sequence ID" value="OGLUM11G09790.1"/>
    <property type="gene ID" value="OGLUM11G09790"/>
</dbReference>
<reference evidence="2" key="1">
    <citation type="submission" date="2015-04" db="UniProtKB">
        <authorList>
            <consortium name="EnsemblPlants"/>
        </authorList>
    </citation>
    <scope>IDENTIFICATION</scope>
</reference>
<dbReference type="Proteomes" id="UP000026961">
    <property type="component" value="Chromosome 11"/>
</dbReference>
<dbReference type="HOGENOM" id="CLU_2945454_0_0_1"/>
<feature type="region of interest" description="Disordered" evidence="1">
    <location>
        <begin position="1"/>
        <end position="31"/>
    </location>
</feature>
<organism evidence="2">
    <name type="scientific">Oryza glumipatula</name>
    <dbReference type="NCBI Taxonomy" id="40148"/>
    <lineage>
        <taxon>Eukaryota</taxon>
        <taxon>Viridiplantae</taxon>
        <taxon>Streptophyta</taxon>
        <taxon>Embryophyta</taxon>
        <taxon>Tracheophyta</taxon>
        <taxon>Spermatophyta</taxon>
        <taxon>Magnoliopsida</taxon>
        <taxon>Liliopsida</taxon>
        <taxon>Poales</taxon>
        <taxon>Poaceae</taxon>
        <taxon>BOP clade</taxon>
        <taxon>Oryzoideae</taxon>
        <taxon>Oryzeae</taxon>
        <taxon>Oryzinae</taxon>
        <taxon>Oryza</taxon>
    </lineage>
</organism>
<accession>A0A0E0BHZ1</accession>
<evidence type="ECO:0000313" key="2">
    <source>
        <dbReference type="EnsemblPlants" id="OGLUM11G09790.1"/>
    </source>
</evidence>
<name>A0A0E0BHZ1_9ORYZ</name>
<evidence type="ECO:0000256" key="1">
    <source>
        <dbReference type="SAM" id="MobiDB-lite"/>
    </source>
</evidence>
<reference evidence="2" key="2">
    <citation type="submission" date="2018-05" db="EMBL/GenBank/DDBJ databases">
        <title>OgluRS3 (Oryza glumaepatula Reference Sequence Version 3).</title>
        <authorList>
            <person name="Zhang J."/>
            <person name="Kudrna D."/>
            <person name="Lee S."/>
            <person name="Talag J."/>
            <person name="Welchert J."/>
            <person name="Wing R.A."/>
        </authorList>
    </citation>
    <scope>NUCLEOTIDE SEQUENCE [LARGE SCALE GENOMIC DNA]</scope>
</reference>
<protein>
    <submittedName>
        <fullName evidence="2">Uncharacterized protein</fullName>
    </submittedName>
</protein>
<keyword evidence="3" id="KW-1185">Reference proteome</keyword>
<proteinExistence type="predicted"/>
<evidence type="ECO:0000313" key="3">
    <source>
        <dbReference type="Proteomes" id="UP000026961"/>
    </source>
</evidence>
<feature type="compositionally biased region" description="Low complexity" evidence="1">
    <location>
        <begin position="21"/>
        <end position="31"/>
    </location>
</feature>